<keyword evidence="2" id="KW-1185">Reference proteome</keyword>
<evidence type="ECO:0000313" key="1">
    <source>
        <dbReference type="EMBL" id="USY18493.1"/>
    </source>
</evidence>
<organism evidence="1 2">
    <name type="scientific">Nocardiopsis exhalans</name>
    <dbReference type="NCBI Taxonomy" id="163604"/>
    <lineage>
        <taxon>Bacteria</taxon>
        <taxon>Bacillati</taxon>
        <taxon>Actinomycetota</taxon>
        <taxon>Actinomycetes</taxon>
        <taxon>Streptosporangiales</taxon>
        <taxon>Nocardiopsidaceae</taxon>
        <taxon>Nocardiopsis</taxon>
    </lineage>
</organism>
<proteinExistence type="predicted"/>
<sequence>MSVHPLLIDEADEVVTVQQDYDSGTPMDTYHLAPGQTRTFGRGGRNRDVDMRLAAGDRAVHRHAGDIISHGDHWRISNLSPNKSYIVENTERLAGFVQVPPNTHGMLVPFETSRVRIPGAEGEHSFLVMAPAACSAILVPGGDLQDTDGWEDSTGERTEANSFRMDRWHTYYRVLVAYCEPRLRDVTPPVPTQRQVAERLNIGTAAVNAHVDYLLKDKFKVELEGGGHGQGWRAQVLIEKALYFGVVTERDLVILDQENDTPKGLG</sequence>
<dbReference type="EMBL" id="CP099837">
    <property type="protein sequence ID" value="USY18493.1"/>
    <property type="molecule type" value="Genomic_DNA"/>
</dbReference>
<gene>
    <name evidence="1" type="ORF">NE857_24775</name>
</gene>
<evidence type="ECO:0000313" key="2">
    <source>
        <dbReference type="Proteomes" id="UP001055940"/>
    </source>
</evidence>
<dbReference type="Proteomes" id="UP001055940">
    <property type="component" value="Chromosome"/>
</dbReference>
<reference evidence="1" key="1">
    <citation type="submission" date="2022-06" db="EMBL/GenBank/DDBJ databases">
        <authorList>
            <person name="Ping M."/>
        </authorList>
    </citation>
    <scope>NUCLEOTIDE SEQUENCE</scope>
    <source>
        <strain evidence="1">JCM11759T</strain>
    </source>
</reference>
<dbReference type="RefSeq" id="WP_017583807.1">
    <property type="nucleotide sequence ID" value="NZ_BAAAJB010000035.1"/>
</dbReference>
<protein>
    <submittedName>
        <fullName evidence="1">Winged helix-turn-helix domain-containing protein</fullName>
    </submittedName>
</protein>
<name>A0ABY5D5Y3_9ACTN</name>
<accession>A0ABY5D5Y3</accession>